<accession>A0ABU2RJT5</accession>
<dbReference type="InterPro" id="IPR002139">
    <property type="entry name" value="Ribo/fructo_kinase"/>
</dbReference>
<evidence type="ECO:0000256" key="1">
    <source>
        <dbReference type="ARBA" id="ARBA00010688"/>
    </source>
</evidence>
<protein>
    <submittedName>
        <fullName evidence="6">Sugar kinase</fullName>
    </submittedName>
</protein>
<dbReference type="PANTHER" id="PTHR43320:SF2">
    <property type="entry name" value="2-DEHYDRO-3-DEOXYGLUCONOKINASE_2-DEHYDRO-3-DEOXYGALACTONOKINASE"/>
    <property type="match status" value="1"/>
</dbReference>
<proteinExistence type="inferred from homology"/>
<dbReference type="InterPro" id="IPR029056">
    <property type="entry name" value="Ribokinase-like"/>
</dbReference>
<dbReference type="InterPro" id="IPR002173">
    <property type="entry name" value="Carboh/pur_kinase_PfkB_CS"/>
</dbReference>
<gene>
    <name evidence="6" type="ORF">RM649_15850</name>
</gene>
<reference evidence="7" key="1">
    <citation type="submission" date="2023-07" db="EMBL/GenBank/DDBJ databases">
        <title>30 novel species of actinomycetes from the DSMZ collection.</title>
        <authorList>
            <person name="Nouioui I."/>
        </authorList>
    </citation>
    <scope>NUCLEOTIDE SEQUENCE [LARGE SCALE GENOMIC DNA]</scope>
    <source>
        <strain evidence="7">DSM 41770</strain>
    </source>
</reference>
<dbReference type="GO" id="GO:0016301">
    <property type="term" value="F:kinase activity"/>
    <property type="evidence" value="ECO:0007669"/>
    <property type="project" value="UniProtKB-KW"/>
</dbReference>
<dbReference type="Pfam" id="PF00294">
    <property type="entry name" value="PfkB"/>
    <property type="match status" value="1"/>
</dbReference>
<dbReference type="PROSITE" id="PS00584">
    <property type="entry name" value="PFKB_KINASES_2"/>
    <property type="match status" value="1"/>
</dbReference>
<feature type="domain" description="Carbohydrate kinase PfkB" evidence="5">
    <location>
        <begin position="11"/>
        <end position="308"/>
    </location>
</feature>
<evidence type="ECO:0000256" key="3">
    <source>
        <dbReference type="ARBA" id="ARBA00022777"/>
    </source>
</evidence>
<name>A0ABU2RJT5_9ACTN</name>
<dbReference type="EMBL" id="JAVREX010000006">
    <property type="protein sequence ID" value="MDT0429113.1"/>
    <property type="molecule type" value="Genomic_DNA"/>
</dbReference>
<evidence type="ECO:0000256" key="2">
    <source>
        <dbReference type="ARBA" id="ARBA00022679"/>
    </source>
</evidence>
<keyword evidence="3 4" id="KW-0418">Kinase</keyword>
<comment type="caution">
    <text evidence="6">The sequence shown here is derived from an EMBL/GenBank/DDBJ whole genome shotgun (WGS) entry which is preliminary data.</text>
</comment>
<dbReference type="SUPFAM" id="SSF53613">
    <property type="entry name" value="Ribokinase-like"/>
    <property type="match status" value="1"/>
</dbReference>
<evidence type="ECO:0000313" key="7">
    <source>
        <dbReference type="Proteomes" id="UP001183777"/>
    </source>
</evidence>
<dbReference type="InterPro" id="IPR011611">
    <property type="entry name" value="PfkB_dom"/>
</dbReference>
<dbReference type="PANTHER" id="PTHR43320">
    <property type="entry name" value="SUGAR KINASE"/>
    <property type="match status" value="1"/>
</dbReference>
<dbReference type="InterPro" id="IPR052700">
    <property type="entry name" value="Carb_kinase_PfkB-like"/>
</dbReference>
<dbReference type="CDD" id="cd01166">
    <property type="entry name" value="KdgK"/>
    <property type="match status" value="1"/>
</dbReference>
<comment type="similarity">
    <text evidence="1 4">Belongs to the carbohydrate kinase PfkB family.</text>
</comment>
<organism evidence="6 7">
    <name type="scientific">Streptomyces salyersiae</name>
    <dbReference type="NCBI Taxonomy" id="3075530"/>
    <lineage>
        <taxon>Bacteria</taxon>
        <taxon>Bacillati</taxon>
        <taxon>Actinomycetota</taxon>
        <taxon>Actinomycetes</taxon>
        <taxon>Kitasatosporales</taxon>
        <taxon>Streptomycetaceae</taxon>
        <taxon>Streptomyces</taxon>
    </lineage>
</organism>
<keyword evidence="7" id="KW-1185">Reference proteome</keyword>
<dbReference type="RefSeq" id="WP_200695450.1">
    <property type="nucleotide sequence ID" value="NZ_JAVREX010000006.1"/>
</dbReference>
<sequence length="325" mass="34164">MTARRPHGGGLVTFGESMGRVSADQIGLLDTSRTFTVSVGGAESNVAVAAARLGADVTWAGRLGRDAVGDLVERRLKTEGVRRHITRDDGFTGLMVCTRRTNAGVRVDYHRATSAGSRLTPDDIGEDLIRQAAVLHVTGITPALGPTARTTTTWALRTARTAGVTVSVDVNYRSKLWPAHEAAPVLRELVSQADIVFAGPEEAALVLGTQDARPRTPLETARALTGLGPRTAIVKDGPRGCSALIDGHPYVRPAVPVRTADPVGAGDAFVAGYLADLLAGRDAGERLTTATRTGAYAVTVPGDCEGLPFRHELDAFTTAVEDVAR</sequence>
<evidence type="ECO:0000259" key="5">
    <source>
        <dbReference type="Pfam" id="PF00294"/>
    </source>
</evidence>
<evidence type="ECO:0000256" key="4">
    <source>
        <dbReference type="RuleBase" id="RU003704"/>
    </source>
</evidence>
<dbReference type="Gene3D" id="3.40.1190.20">
    <property type="match status" value="1"/>
</dbReference>
<dbReference type="PRINTS" id="PR00990">
    <property type="entry name" value="RIBOKINASE"/>
</dbReference>
<dbReference type="Proteomes" id="UP001183777">
    <property type="component" value="Unassembled WGS sequence"/>
</dbReference>
<keyword evidence="2 4" id="KW-0808">Transferase</keyword>
<evidence type="ECO:0000313" key="6">
    <source>
        <dbReference type="EMBL" id="MDT0429113.1"/>
    </source>
</evidence>